<sequence length="73" mass="8727">MFKLWTGRFFKDDNLNNSIPYVLSKSSWEEIGIQMQNNKKSMPLDFGRPPRNIFKYNAGYKAEEWANWITLYS</sequence>
<reference evidence="1" key="1">
    <citation type="submission" date="2022-08" db="EMBL/GenBank/DDBJ databases">
        <authorList>
            <person name="Kallberg Y."/>
            <person name="Tangrot J."/>
            <person name="Rosling A."/>
        </authorList>
    </citation>
    <scope>NUCLEOTIDE SEQUENCE</scope>
    <source>
        <strain evidence="1">Wild A</strain>
    </source>
</reference>
<accession>A0A9W4X080</accession>
<keyword evidence="2" id="KW-1185">Reference proteome</keyword>
<dbReference type="Proteomes" id="UP001153678">
    <property type="component" value="Unassembled WGS sequence"/>
</dbReference>
<proteinExistence type="predicted"/>
<evidence type="ECO:0000313" key="2">
    <source>
        <dbReference type="Proteomes" id="UP001153678"/>
    </source>
</evidence>
<dbReference type="EMBL" id="CAMKVN010018758">
    <property type="protein sequence ID" value="CAI2198472.1"/>
    <property type="molecule type" value="Genomic_DNA"/>
</dbReference>
<organism evidence="1 2">
    <name type="scientific">Funneliformis geosporum</name>
    <dbReference type="NCBI Taxonomy" id="1117311"/>
    <lineage>
        <taxon>Eukaryota</taxon>
        <taxon>Fungi</taxon>
        <taxon>Fungi incertae sedis</taxon>
        <taxon>Mucoromycota</taxon>
        <taxon>Glomeromycotina</taxon>
        <taxon>Glomeromycetes</taxon>
        <taxon>Glomerales</taxon>
        <taxon>Glomeraceae</taxon>
        <taxon>Funneliformis</taxon>
    </lineage>
</organism>
<dbReference type="AlphaFoldDB" id="A0A9W4X080"/>
<name>A0A9W4X080_9GLOM</name>
<comment type="caution">
    <text evidence="1">The sequence shown here is derived from an EMBL/GenBank/DDBJ whole genome shotgun (WGS) entry which is preliminary data.</text>
</comment>
<evidence type="ECO:0000313" key="1">
    <source>
        <dbReference type="EMBL" id="CAI2198472.1"/>
    </source>
</evidence>
<gene>
    <name evidence="1" type="ORF">FWILDA_LOCUS18589</name>
</gene>
<protein>
    <submittedName>
        <fullName evidence="1">3076_t:CDS:1</fullName>
    </submittedName>
</protein>
<dbReference type="OrthoDB" id="2412881at2759"/>
<feature type="non-terminal residue" evidence="1">
    <location>
        <position position="73"/>
    </location>
</feature>